<keyword evidence="3" id="KW-0413">Isomerase</keyword>
<dbReference type="EC" id="5.1.3.22" evidence="3"/>
<dbReference type="Gene3D" id="3.20.20.150">
    <property type="entry name" value="Divalent-metal-dependent TIM barrel enzymes"/>
    <property type="match status" value="1"/>
</dbReference>
<dbReference type="AlphaFoldDB" id="A0A5B9W0J4"/>
<gene>
    <name evidence="3" type="primary">ulaE_1</name>
    <name evidence="3" type="ORF">OJF2_22400</name>
</gene>
<keyword evidence="4" id="KW-1185">Reference proteome</keyword>
<proteinExistence type="predicted"/>
<evidence type="ECO:0000313" key="3">
    <source>
        <dbReference type="EMBL" id="QEH33734.1"/>
    </source>
</evidence>
<feature type="region of interest" description="Disordered" evidence="1">
    <location>
        <begin position="1"/>
        <end position="27"/>
    </location>
</feature>
<dbReference type="PANTHER" id="PTHR12110">
    <property type="entry name" value="HYDROXYPYRUVATE ISOMERASE"/>
    <property type="match status" value="1"/>
</dbReference>
<name>A0A5B9W0J4_9BACT</name>
<sequence length="298" mass="32262">MTSTSLQNKRFQGGDPGFLGNPHGEPTLPARQLGTMITCGYPNLTPQSELDLAASIGAELLEILPDWRSFPDVGPLRRAAQDRGLRIRNVHGCWGGQSIKARRVDLGSVDAAIHRESIDDLRRCIDWLEAAGGTHLIIHPGGLSEADERQARRGQLARGLVELAELAAGGGMCLCVENMPPGVHPGSLMADLHDLVRELSHPAIALALDTGHAHISADVVGETLAAGHHLATTHVHDNDGRRDSHDPPGHGTIAWPAWAEALDRIRYEGPIVLECIRQLREDPSRFFHDVIAPLLGRE</sequence>
<dbReference type="GO" id="GO:0034015">
    <property type="term" value="F:L-ribulose-5-phosphate 3-epimerase activity"/>
    <property type="evidence" value="ECO:0007669"/>
    <property type="project" value="UniProtKB-EC"/>
</dbReference>
<dbReference type="Proteomes" id="UP000324233">
    <property type="component" value="Chromosome"/>
</dbReference>
<dbReference type="EMBL" id="CP042997">
    <property type="protein sequence ID" value="QEH33734.1"/>
    <property type="molecule type" value="Genomic_DNA"/>
</dbReference>
<reference evidence="3 4" key="1">
    <citation type="submission" date="2019-08" db="EMBL/GenBank/DDBJ databases">
        <title>Deep-cultivation of Planctomycetes and their phenomic and genomic characterization uncovers novel biology.</title>
        <authorList>
            <person name="Wiegand S."/>
            <person name="Jogler M."/>
            <person name="Boedeker C."/>
            <person name="Pinto D."/>
            <person name="Vollmers J."/>
            <person name="Rivas-Marin E."/>
            <person name="Kohn T."/>
            <person name="Peeters S.H."/>
            <person name="Heuer A."/>
            <person name="Rast P."/>
            <person name="Oberbeckmann S."/>
            <person name="Bunk B."/>
            <person name="Jeske O."/>
            <person name="Meyerdierks A."/>
            <person name="Storesund J.E."/>
            <person name="Kallscheuer N."/>
            <person name="Luecker S."/>
            <person name="Lage O.M."/>
            <person name="Pohl T."/>
            <person name="Merkel B.J."/>
            <person name="Hornburger P."/>
            <person name="Mueller R.-W."/>
            <person name="Bruemmer F."/>
            <person name="Labrenz M."/>
            <person name="Spormann A.M."/>
            <person name="Op den Camp H."/>
            <person name="Overmann J."/>
            <person name="Amann R."/>
            <person name="Jetten M.S.M."/>
            <person name="Mascher T."/>
            <person name="Medema M.H."/>
            <person name="Devos D.P."/>
            <person name="Kaster A.-K."/>
            <person name="Ovreas L."/>
            <person name="Rohde M."/>
            <person name="Galperin M.Y."/>
            <person name="Jogler C."/>
        </authorList>
    </citation>
    <scope>NUCLEOTIDE SEQUENCE [LARGE SCALE GENOMIC DNA]</scope>
    <source>
        <strain evidence="3 4">OJF2</strain>
    </source>
</reference>
<feature type="compositionally biased region" description="Polar residues" evidence="1">
    <location>
        <begin position="1"/>
        <end position="10"/>
    </location>
</feature>
<evidence type="ECO:0000313" key="4">
    <source>
        <dbReference type="Proteomes" id="UP000324233"/>
    </source>
</evidence>
<evidence type="ECO:0000259" key="2">
    <source>
        <dbReference type="Pfam" id="PF01261"/>
    </source>
</evidence>
<evidence type="ECO:0000256" key="1">
    <source>
        <dbReference type="SAM" id="MobiDB-lite"/>
    </source>
</evidence>
<dbReference type="InterPro" id="IPR013022">
    <property type="entry name" value="Xyl_isomerase-like_TIM-brl"/>
</dbReference>
<accession>A0A5B9W0J4</accession>
<protein>
    <submittedName>
        <fullName evidence="3">L-ribulose-5-phosphate 3-epimerase UlaE</fullName>
        <ecNumber evidence="3">5.1.3.22</ecNumber>
    </submittedName>
</protein>
<organism evidence="3 4">
    <name type="scientific">Aquisphaera giovannonii</name>
    <dbReference type="NCBI Taxonomy" id="406548"/>
    <lineage>
        <taxon>Bacteria</taxon>
        <taxon>Pseudomonadati</taxon>
        <taxon>Planctomycetota</taxon>
        <taxon>Planctomycetia</taxon>
        <taxon>Isosphaerales</taxon>
        <taxon>Isosphaeraceae</taxon>
        <taxon>Aquisphaera</taxon>
    </lineage>
</organism>
<dbReference type="KEGG" id="agv:OJF2_22400"/>
<dbReference type="InterPro" id="IPR036237">
    <property type="entry name" value="Xyl_isomerase-like_sf"/>
</dbReference>
<dbReference type="InterPro" id="IPR050312">
    <property type="entry name" value="IolE/XylAMocC-like"/>
</dbReference>
<dbReference type="Pfam" id="PF01261">
    <property type="entry name" value="AP_endonuc_2"/>
    <property type="match status" value="1"/>
</dbReference>
<dbReference type="SUPFAM" id="SSF51658">
    <property type="entry name" value="Xylose isomerase-like"/>
    <property type="match status" value="1"/>
</dbReference>
<feature type="domain" description="Xylose isomerase-like TIM barrel" evidence="2">
    <location>
        <begin position="50"/>
        <end position="277"/>
    </location>
</feature>